<sequence length="153" mass="18599">MKKRENKQQKIKQIIYHFGNSTDFIIYDLDSEGKHKNNFQRSKPNKYQRRNKMKAVEPKEESKEFSIKSLIQDHKNSVINEFPLMNFQLIYNSDSEFYTKTYIDHVESLCYPLINETEKKDLFDFNIHELCYASCYDEFNFNDEELQNFPLYF</sequence>
<name>A0ABR2JU43_9EUKA</name>
<evidence type="ECO:0000313" key="2">
    <source>
        <dbReference type="Proteomes" id="UP001470230"/>
    </source>
</evidence>
<evidence type="ECO:0000313" key="1">
    <source>
        <dbReference type="EMBL" id="KAK8882389.1"/>
    </source>
</evidence>
<accession>A0ABR2JU43</accession>
<reference evidence="1 2" key="1">
    <citation type="submission" date="2024-04" db="EMBL/GenBank/DDBJ databases">
        <title>Tritrichomonas musculus Genome.</title>
        <authorList>
            <person name="Alves-Ferreira E."/>
            <person name="Grigg M."/>
            <person name="Lorenzi H."/>
            <person name="Galac M."/>
        </authorList>
    </citation>
    <scope>NUCLEOTIDE SEQUENCE [LARGE SCALE GENOMIC DNA]</scope>
    <source>
        <strain evidence="1 2">EAF2021</strain>
    </source>
</reference>
<gene>
    <name evidence="1" type="ORF">M9Y10_045031</name>
</gene>
<protein>
    <submittedName>
        <fullName evidence="1">Uncharacterized protein</fullName>
    </submittedName>
</protein>
<proteinExistence type="predicted"/>
<comment type="caution">
    <text evidence="1">The sequence shown here is derived from an EMBL/GenBank/DDBJ whole genome shotgun (WGS) entry which is preliminary data.</text>
</comment>
<keyword evidence="2" id="KW-1185">Reference proteome</keyword>
<dbReference type="EMBL" id="JAPFFF010000009">
    <property type="protein sequence ID" value="KAK8882389.1"/>
    <property type="molecule type" value="Genomic_DNA"/>
</dbReference>
<dbReference type="Proteomes" id="UP001470230">
    <property type="component" value="Unassembled WGS sequence"/>
</dbReference>
<organism evidence="1 2">
    <name type="scientific">Tritrichomonas musculus</name>
    <dbReference type="NCBI Taxonomy" id="1915356"/>
    <lineage>
        <taxon>Eukaryota</taxon>
        <taxon>Metamonada</taxon>
        <taxon>Parabasalia</taxon>
        <taxon>Tritrichomonadida</taxon>
        <taxon>Tritrichomonadidae</taxon>
        <taxon>Tritrichomonas</taxon>
    </lineage>
</organism>